<evidence type="ECO:0000313" key="2">
    <source>
        <dbReference type="Proteomes" id="UP000823775"/>
    </source>
</evidence>
<feature type="non-terminal residue" evidence="1">
    <location>
        <position position="68"/>
    </location>
</feature>
<proteinExistence type="predicted"/>
<protein>
    <recommendedName>
        <fullName evidence="3">Ycf15</fullName>
    </recommendedName>
</protein>
<dbReference type="EMBL" id="JACEIK010006585">
    <property type="protein sequence ID" value="MCE2055919.1"/>
    <property type="molecule type" value="Genomic_DNA"/>
</dbReference>
<reference evidence="1 2" key="1">
    <citation type="journal article" date="2021" name="BMC Genomics">
        <title>Datura genome reveals duplications of psychoactive alkaloid biosynthetic genes and high mutation rate following tissue culture.</title>
        <authorList>
            <person name="Rajewski A."/>
            <person name="Carter-House D."/>
            <person name="Stajich J."/>
            <person name="Litt A."/>
        </authorList>
    </citation>
    <scope>NUCLEOTIDE SEQUENCE [LARGE SCALE GENOMIC DNA]</scope>
    <source>
        <strain evidence="1">AR-01</strain>
    </source>
</reference>
<dbReference type="Proteomes" id="UP000823775">
    <property type="component" value="Unassembled WGS sequence"/>
</dbReference>
<name>A0ABS8W1H4_DATST</name>
<sequence>MKSKCVHSRKRFLQSLRQEKQPPLHWIQQRAAFYFPEERACALTFGERNWNGRGWSFERNEPLVVTTP</sequence>
<gene>
    <name evidence="1" type="ORF">HAX54_043743</name>
</gene>
<keyword evidence="2" id="KW-1185">Reference proteome</keyword>
<evidence type="ECO:0000313" key="1">
    <source>
        <dbReference type="EMBL" id="MCE2055919.1"/>
    </source>
</evidence>
<accession>A0ABS8W1H4</accession>
<organism evidence="1 2">
    <name type="scientific">Datura stramonium</name>
    <name type="common">Jimsonweed</name>
    <name type="synonym">Common thornapple</name>
    <dbReference type="NCBI Taxonomy" id="4076"/>
    <lineage>
        <taxon>Eukaryota</taxon>
        <taxon>Viridiplantae</taxon>
        <taxon>Streptophyta</taxon>
        <taxon>Embryophyta</taxon>
        <taxon>Tracheophyta</taxon>
        <taxon>Spermatophyta</taxon>
        <taxon>Magnoliopsida</taxon>
        <taxon>eudicotyledons</taxon>
        <taxon>Gunneridae</taxon>
        <taxon>Pentapetalae</taxon>
        <taxon>asterids</taxon>
        <taxon>lamiids</taxon>
        <taxon>Solanales</taxon>
        <taxon>Solanaceae</taxon>
        <taxon>Solanoideae</taxon>
        <taxon>Datureae</taxon>
        <taxon>Datura</taxon>
    </lineage>
</organism>
<comment type="caution">
    <text evidence="1">The sequence shown here is derived from an EMBL/GenBank/DDBJ whole genome shotgun (WGS) entry which is preliminary data.</text>
</comment>
<evidence type="ECO:0008006" key="3">
    <source>
        <dbReference type="Google" id="ProtNLM"/>
    </source>
</evidence>